<dbReference type="InterPro" id="IPR016024">
    <property type="entry name" value="ARM-type_fold"/>
</dbReference>
<evidence type="ECO:0000313" key="7">
    <source>
        <dbReference type="Proteomes" id="UP001141327"/>
    </source>
</evidence>
<dbReference type="Pfam" id="PF00514">
    <property type="entry name" value="Arm"/>
    <property type="match status" value="3"/>
</dbReference>
<feature type="compositionally biased region" description="Low complexity" evidence="5">
    <location>
        <begin position="420"/>
        <end position="435"/>
    </location>
</feature>
<comment type="similarity">
    <text evidence="1">Belongs to the importin alpha family.</text>
</comment>
<comment type="caution">
    <text evidence="6">The sequence shown here is derived from an EMBL/GenBank/DDBJ whole genome shotgun (WGS) entry which is preliminary data.</text>
</comment>
<evidence type="ECO:0000256" key="1">
    <source>
        <dbReference type="ARBA" id="ARBA00010394"/>
    </source>
</evidence>
<feature type="repeat" description="ARM" evidence="4">
    <location>
        <begin position="92"/>
        <end position="120"/>
    </location>
</feature>
<evidence type="ECO:0000256" key="4">
    <source>
        <dbReference type="PROSITE-ProRule" id="PRU00259"/>
    </source>
</evidence>
<dbReference type="PROSITE" id="PS50176">
    <property type="entry name" value="ARM_REPEAT"/>
    <property type="match status" value="1"/>
</dbReference>
<feature type="region of interest" description="Disordered" evidence="5">
    <location>
        <begin position="601"/>
        <end position="634"/>
    </location>
</feature>
<dbReference type="Gene3D" id="1.25.10.10">
    <property type="entry name" value="Leucine-rich Repeat Variant"/>
    <property type="match status" value="2"/>
</dbReference>
<evidence type="ECO:0000313" key="6">
    <source>
        <dbReference type="EMBL" id="KAJ4462371.1"/>
    </source>
</evidence>
<reference evidence="6" key="1">
    <citation type="journal article" date="2022" name="bioRxiv">
        <title>Genomics of Preaxostyla Flagellates Illuminates Evolutionary Transitions and the Path Towards Mitochondrial Loss.</title>
        <authorList>
            <person name="Novak L.V.F."/>
            <person name="Treitli S.C."/>
            <person name="Pyrih J."/>
            <person name="Halakuc P."/>
            <person name="Pipaliya S.V."/>
            <person name="Vacek V."/>
            <person name="Brzon O."/>
            <person name="Soukal P."/>
            <person name="Eme L."/>
            <person name="Dacks J.B."/>
            <person name="Karnkowska A."/>
            <person name="Elias M."/>
            <person name="Hampl V."/>
        </authorList>
    </citation>
    <scope>NUCLEOTIDE SEQUENCE</scope>
    <source>
        <strain evidence="6">RCP-MX</strain>
    </source>
</reference>
<dbReference type="SUPFAM" id="SSF48371">
    <property type="entry name" value="ARM repeat"/>
    <property type="match status" value="1"/>
</dbReference>
<feature type="region of interest" description="Disordered" evidence="5">
    <location>
        <begin position="317"/>
        <end position="457"/>
    </location>
</feature>
<proteinExistence type="inferred from homology"/>
<keyword evidence="7" id="KW-1185">Reference proteome</keyword>
<dbReference type="InterPro" id="IPR011989">
    <property type="entry name" value="ARM-like"/>
</dbReference>
<dbReference type="InterPro" id="IPR000225">
    <property type="entry name" value="Armadillo"/>
</dbReference>
<evidence type="ECO:0000256" key="5">
    <source>
        <dbReference type="SAM" id="MobiDB-lite"/>
    </source>
</evidence>
<feature type="compositionally biased region" description="Low complexity" evidence="5">
    <location>
        <begin position="317"/>
        <end position="347"/>
    </location>
</feature>
<dbReference type="EMBL" id="JAPMOS010000003">
    <property type="protein sequence ID" value="KAJ4462371.1"/>
    <property type="molecule type" value="Genomic_DNA"/>
</dbReference>
<sequence>MSCLKKVISLWALLVRNSDPKVQFEGVSKIRQILSVPQDAPIETVLELGIVPDIIKLTRKTKNAKLQFECLWLLTNIASGTPQQTKALFQCGALPVFVKLLSSPQDAVAEQALWALGNLAGDGVELRDCVLEANIVPRVVTLIEEKKPLSLLRVAAWSMSNLCRSKPAPPFEVVRPLIKGFAHLLNTCDDPEVQADSLWGLSYLSEGPPEQIEAVLQCDANSRVLQSLASANVDILHPALRVVGNFLAGSPAQAQALLDRGTTDILMAILLSNPRRVIQKEVCWIMSNITGGTPDQLQVALNAGLVPHLIRLACSPAAAQSPSPMPPDSSAAAAAPDAAGGDHCGAARGIADPPPRADGGEGSTTSASAAAIPSPVDLATIPATSTTTSTTTPTTSPRPPSPFSMPLAPSGAPAPPTPLLLPASATPASFPSLPTRATASGTPALSSGDPATSPTDSELWQVQAEAAVALCNGCLIGREDQLRILLEEGVLGALMEVLANPYQRMSILRRVASCLDELTAAAPLVLVHLTRDDHWSLLSYLETIMRRCEKQLPEGPDRRAAHDCAVSLRNVLSRKEDGESLAARIREMMPLIAQLNFPLSSDEPSPFSSNVSLLSGGSLPPQPPSQPHDSPPVR</sequence>
<feature type="compositionally biased region" description="Polar residues" evidence="5">
    <location>
        <begin position="437"/>
        <end position="457"/>
    </location>
</feature>
<evidence type="ECO:0000256" key="3">
    <source>
        <dbReference type="ARBA" id="ARBA00022927"/>
    </source>
</evidence>
<feature type="compositionally biased region" description="Pro residues" evidence="5">
    <location>
        <begin position="620"/>
        <end position="634"/>
    </location>
</feature>
<gene>
    <name evidence="6" type="ORF">PAPYR_995</name>
</gene>
<dbReference type="Proteomes" id="UP001141327">
    <property type="component" value="Unassembled WGS sequence"/>
</dbReference>
<keyword evidence="3" id="KW-0653">Protein transport</keyword>
<organism evidence="6 7">
    <name type="scientific">Paratrimastix pyriformis</name>
    <dbReference type="NCBI Taxonomy" id="342808"/>
    <lineage>
        <taxon>Eukaryota</taxon>
        <taxon>Metamonada</taxon>
        <taxon>Preaxostyla</taxon>
        <taxon>Paratrimastigidae</taxon>
        <taxon>Paratrimastix</taxon>
    </lineage>
</organism>
<dbReference type="PANTHER" id="PTHR23316">
    <property type="entry name" value="IMPORTIN ALPHA"/>
    <property type="match status" value="1"/>
</dbReference>
<keyword evidence="2" id="KW-0813">Transport</keyword>
<feature type="compositionally biased region" description="Low complexity" evidence="5">
    <location>
        <begin position="608"/>
        <end position="619"/>
    </location>
</feature>
<evidence type="ECO:0000256" key="2">
    <source>
        <dbReference type="ARBA" id="ARBA00022448"/>
    </source>
</evidence>
<protein>
    <submittedName>
        <fullName evidence="6">Importin subunit alpha-1a</fullName>
    </submittedName>
</protein>
<name>A0ABQ8UTA8_9EUKA</name>
<accession>A0ABQ8UTA8</accession>
<dbReference type="SMART" id="SM00185">
    <property type="entry name" value="ARM"/>
    <property type="match status" value="7"/>
</dbReference>
<feature type="compositionally biased region" description="Low complexity" evidence="5">
    <location>
        <begin position="363"/>
        <end position="395"/>
    </location>
</feature>